<evidence type="ECO:0000313" key="9">
    <source>
        <dbReference type="EMBL" id="KAK7207451.1"/>
    </source>
</evidence>
<evidence type="ECO:0000313" key="10">
    <source>
        <dbReference type="Proteomes" id="UP001498771"/>
    </source>
</evidence>
<name>A0ABR1FC71_9ASCO</name>
<feature type="transmembrane region" description="Helical" evidence="6">
    <location>
        <begin position="331"/>
        <end position="353"/>
    </location>
</feature>
<evidence type="ECO:0000256" key="3">
    <source>
        <dbReference type="ARBA" id="ARBA00022989"/>
    </source>
</evidence>
<evidence type="ECO:0000256" key="1">
    <source>
        <dbReference type="ARBA" id="ARBA00004141"/>
    </source>
</evidence>
<feature type="domain" description="Integral membrane bound transporter" evidence="8">
    <location>
        <begin position="689"/>
        <end position="827"/>
    </location>
</feature>
<feature type="transmembrane region" description="Helical" evidence="6">
    <location>
        <begin position="768"/>
        <end position="786"/>
    </location>
</feature>
<dbReference type="InterPro" id="IPR052430">
    <property type="entry name" value="IVT-Associated"/>
</dbReference>
<dbReference type="PRINTS" id="PR02047">
    <property type="entry name" value="BREFELDNASP4"/>
</dbReference>
<proteinExistence type="predicted"/>
<feature type="transmembrane region" description="Helical" evidence="6">
    <location>
        <begin position="1014"/>
        <end position="1037"/>
    </location>
</feature>
<keyword evidence="10" id="KW-1185">Reference proteome</keyword>
<dbReference type="GeneID" id="90039410"/>
<keyword evidence="3 6" id="KW-1133">Transmembrane helix</keyword>
<feature type="compositionally biased region" description="Acidic residues" evidence="5">
    <location>
        <begin position="38"/>
        <end position="49"/>
    </location>
</feature>
<organism evidence="9 10">
    <name type="scientific">Myxozyma melibiosi</name>
    <dbReference type="NCBI Taxonomy" id="54550"/>
    <lineage>
        <taxon>Eukaryota</taxon>
        <taxon>Fungi</taxon>
        <taxon>Dikarya</taxon>
        <taxon>Ascomycota</taxon>
        <taxon>Saccharomycotina</taxon>
        <taxon>Lipomycetes</taxon>
        <taxon>Lipomycetales</taxon>
        <taxon>Lipomycetaceae</taxon>
        <taxon>Myxozyma</taxon>
    </lineage>
</organism>
<evidence type="ECO:0000256" key="2">
    <source>
        <dbReference type="ARBA" id="ARBA00022692"/>
    </source>
</evidence>
<keyword evidence="4 6" id="KW-0472">Membrane</keyword>
<evidence type="ECO:0000256" key="4">
    <source>
        <dbReference type="ARBA" id="ARBA00023136"/>
    </source>
</evidence>
<feature type="compositionally biased region" description="Low complexity" evidence="5">
    <location>
        <begin position="58"/>
        <end position="71"/>
    </location>
</feature>
<dbReference type="RefSeq" id="XP_064770484.1">
    <property type="nucleotide sequence ID" value="XM_064913898.1"/>
</dbReference>
<feature type="transmembrane region" description="Helical" evidence="6">
    <location>
        <begin position="666"/>
        <end position="683"/>
    </location>
</feature>
<dbReference type="PANTHER" id="PTHR47804:SF1">
    <property type="entry name" value="DUF2421 DOMAIN-CONTAINING PROTEIN"/>
    <property type="match status" value="1"/>
</dbReference>
<evidence type="ECO:0000256" key="5">
    <source>
        <dbReference type="SAM" id="MobiDB-lite"/>
    </source>
</evidence>
<dbReference type="Pfam" id="PF10334">
    <property type="entry name" value="BRE4"/>
    <property type="match status" value="1"/>
</dbReference>
<dbReference type="InterPro" id="IPR049453">
    <property type="entry name" value="Memb_transporter_dom"/>
</dbReference>
<dbReference type="PANTHER" id="PTHR47804">
    <property type="entry name" value="60S RIBOSOMAL PROTEIN L19"/>
    <property type="match status" value="1"/>
</dbReference>
<keyword evidence="2 6" id="KW-0812">Transmembrane</keyword>
<accession>A0ABR1FC71</accession>
<comment type="subcellular location">
    <subcellularLocation>
        <location evidence="1">Membrane</location>
        <topology evidence="1">Multi-pass membrane protein</topology>
    </subcellularLocation>
</comment>
<evidence type="ECO:0000259" key="8">
    <source>
        <dbReference type="Pfam" id="PF13515"/>
    </source>
</evidence>
<feature type="compositionally biased region" description="Polar residues" evidence="5">
    <location>
        <begin position="1"/>
        <end position="17"/>
    </location>
</feature>
<feature type="region of interest" description="Disordered" evidence="5">
    <location>
        <begin position="95"/>
        <end position="114"/>
    </location>
</feature>
<reference evidence="9 10" key="1">
    <citation type="submission" date="2024-03" db="EMBL/GenBank/DDBJ databases">
        <title>Genome-scale model development and genomic sequencing of the oleaginous clade Lipomyces.</title>
        <authorList>
            <consortium name="Lawrence Berkeley National Laboratory"/>
            <person name="Czajka J.J."/>
            <person name="Han Y."/>
            <person name="Kim J."/>
            <person name="Mondo S.J."/>
            <person name="Hofstad B.A."/>
            <person name="Robles A."/>
            <person name="Haridas S."/>
            <person name="Riley R."/>
            <person name="LaButti K."/>
            <person name="Pangilinan J."/>
            <person name="Andreopoulos W."/>
            <person name="Lipzen A."/>
            <person name="Yan J."/>
            <person name="Wang M."/>
            <person name="Ng V."/>
            <person name="Grigoriev I.V."/>
            <person name="Spatafora J.W."/>
            <person name="Magnuson J.K."/>
            <person name="Baker S.E."/>
            <person name="Pomraning K.R."/>
        </authorList>
    </citation>
    <scope>NUCLEOTIDE SEQUENCE [LARGE SCALE GENOMIC DNA]</scope>
    <source>
        <strain evidence="9 10">Phaff 52-87</strain>
    </source>
</reference>
<feature type="transmembrane region" description="Helical" evidence="6">
    <location>
        <begin position="268"/>
        <end position="291"/>
    </location>
</feature>
<sequence length="1051" mass="117669">MSDKSLSPLGTSPLTHYSSQPSSSSPGTLTQPAIVDTILEEDSDAEQDDNVSHPLAKPGARTGSTSSSSRPPYRLVRNFSLILPDTGERVRRQITLDPFDSVPDGPSSGRQLLMDDDEDTQNHYTDADESAALLSSPHPDQGHTRHRLIRSLNKISSACDSAGKYLLTFSVIRWIYLYVFFQQFSRPLKCALTYYIASFAVFSSTISQHLGSGDGKHLTATVTVYFHPSRTLGSMIEATMFAEIGLFYGVFLSFCAMHTSAFFKSLDLLPLGHAIVLVVFGAGGLGSIALMKRKVDKQTFNTACSLASTQFVRILVREGAVQQGVVAFGKMWQVTAIVHLGILISATVCFLIFPTSAITKLKKGLNQLMDTYSHMLSIVARSFLAGTDVTKTEIEELFKSARGLVVSLDGALQESKFEHFLRGTEAEYFLQARLVKSVQSLMQHIGGLRSSLVMEWSLTNLDHRQTRSSCAEIFDIFVYYLGPPMKSLTFTVKSIMEALPFSDETNELQLNAKFAGSLEAALDLFSSARTKALREIYSQEVFTQADRETIAIHLEKVAATCGQFSHGLEDLAREVVEIIEIMTEYDDYVSKGRPKSWHWLMFWRANPTNVMSVSEVEEEEVTVPPKLAHLFSESNVEKYTNEEGHIPWSLRLWRSLRLFRRTDVRFGIKVGLGALFFLIPAYLNETKDFFRHYRGEWGLVAFVLMMNISIGGTTNTIVYRLSGTFMGCYSAWLVWYFFGDSRTALSLTGFCIAFVCFCIILGWKQNSAFGRFILLAFNLTALYSYSLSQNDIDDGNEDEGGVNPIVSEIAFHRLVSVSSGILVAIFVTMYIWPNSARQELKRKLSILWIRMGLIWKCDPLSSLTHVGEAPKPYVTIQDERKLQKSLLKLQGLVGAASNEFRLKGPFPSKNYDFILKTTQGILDAFHNMNAMIIKDLNASEREAEIIRYTVEERSELGNRLFLLFYLLASGIRLGLPIPNHLPNTVHARDRMIVKINEYRMKSVSQNAGTDDDFVLFYSFILATMAINDGLLQIIAALQEIYGAIEEETLSI</sequence>
<evidence type="ECO:0000259" key="7">
    <source>
        <dbReference type="Pfam" id="PF10334"/>
    </source>
</evidence>
<feature type="region of interest" description="Disordered" evidence="5">
    <location>
        <begin position="1"/>
        <end position="72"/>
    </location>
</feature>
<dbReference type="InterPro" id="IPR023244">
    <property type="entry name" value="Brefeldin_A-sensitivity_4"/>
</dbReference>
<feature type="transmembrane region" description="Helical" evidence="6">
    <location>
        <begin position="231"/>
        <end position="256"/>
    </location>
</feature>
<feature type="transmembrane region" description="Helical" evidence="6">
    <location>
        <begin position="744"/>
        <end position="763"/>
    </location>
</feature>
<gene>
    <name evidence="9" type="ORF">BZA70DRAFT_286808</name>
</gene>
<dbReference type="Pfam" id="PF13515">
    <property type="entry name" value="FUSC_2"/>
    <property type="match status" value="1"/>
</dbReference>
<evidence type="ECO:0000256" key="6">
    <source>
        <dbReference type="SAM" id="Phobius"/>
    </source>
</evidence>
<dbReference type="EMBL" id="JBBJBU010000001">
    <property type="protein sequence ID" value="KAK7207451.1"/>
    <property type="molecule type" value="Genomic_DNA"/>
</dbReference>
<comment type="caution">
    <text evidence="9">The sequence shown here is derived from an EMBL/GenBank/DDBJ whole genome shotgun (WGS) entry which is preliminary data.</text>
</comment>
<dbReference type="InterPro" id="IPR018820">
    <property type="entry name" value="BRE4-related_DUF2421"/>
</dbReference>
<feature type="domain" description="DUF2421" evidence="7">
    <location>
        <begin position="872"/>
        <end position="992"/>
    </location>
</feature>
<feature type="transmembrane region" description="Helical" evidence="6">
    <location>
        <begin position="695"/>
        <end position="710"/>
    </location>
</feature>
<protein>
    <submittedName>
        <fullName evidence="9">Fusaric acid resistance protein-like-domain-containing protein</fullName>
    </submittedName>
</protein>
<dbReference type="Proteomes" id="UP001498771">
    <property type="component" value="Unassembled WGS sequence"/>
</dbReference>
<feature type="transmembrane region" description="Helical" evidence="6">
    <location>
        <begin position="717"/>
        <end position="738"/>
    </location>
</feature>
<feature type="transmembrane region" description="Helical" evidence="6">
    <location>
        <begin position="810"/>
        <end position="832"/>
    </location>
</feature>